<reference evidence="1" key="1">
    <citation type="journal article" date="2021" name="Microb. Physiol.">
        <title>Proteogenomic Insights into the Physiology of Marine, Sulfate-Reducing, Filamentous Desulfonema limicola and Desulfonema magnum.</title>
        <authorList>
            <person name="Schnaars V."/>
            <person name="Wohlbrand L."/>
            <person name="Scheve S."/>
            <person name="Hinrichs C."/>
            <person name="Reinhardt R."/>
            <person name="Rabus R."/>
        </authorList>
    </citation>
    <scope>NUCLEOTIDE SEQUENCE</scope>
    <source>
        <strain evidence="1">5ac10</strain>
    </source>
</reference>
<keyword evidence="1" id="KW-0238">DNA-binding</keyword>
<dbReference type="SUPFAM" id="SSF47413">
    <property type="entry name" value="lambda repressor-like DNA-binding domains"/>
    <property type="match status" value="1"/>
</dbReference>
<evidence type="ECO:0000313" key="1">
    <source>
        <dbReference type="EMBL" id="QTA81803.1"/>
    </source>
</evidence>
<dbReference type="EMBL" id="CP061799">
    <property type="protein sequence ID" value="QTA81803.1"/>
    <property type="molecule type" value="Genomic_DNA"/>
</dbReference>
<organism evidence="1 2">
    <name type="scientific">Desulfonema limicola</name>
    <dbReference type="NCBI Taxonomy" id="45656"/>
    <lineage>
        <taxon>Bacteria</taxon>
        <taxon>Pseudomonadati</taxon>
        <taxon>Thermodesulfobacteriota</taxon>
        <taxon>Desulfobacteria</taxon>
        <taxon>Desulfobacterales</taxon>
        <taxon>Desulfococcaceae</taxon>
        <taxon>Desulfonema</taxon>
    </lineage>
</organism>
<dbReference type="AlphaFoldDB" id="A0A975BAG6"/>
<dbReference type="GO" id="GO:0003677">
    <property type="term" value="F:DNA binding"/>
    <property type="evidence" value="ECO:0007669"/>
    <property type="project" value="UniProtKB-KW"/>
</dbReference>
<dbReference type="Proteomes" id="UP000663720">
    <property type="component" value="Chromosome"/>
</dbReference>
<gene>
    <name evidence="1" type="ORF">dnl_41530</name>
</gene>
<name>A0A975BAG6_9BACT</name>
<proteinExistence type="predicted"/>
<dbReference type="KEGG" id="dli:dnl_41530"/>
<evidence type="ECO:0000313" key="2">
    <source>
        <dbReference type="Proteomes" id="UP000663720"/>
    </source>
</evidence>
<keyword evidence="2" id="KW-1185">Reference proteome</keyword>
<dbReference type="InterPro" id="IPR010982">
    <property type="entry name" value="Lambda_DNA-bd_dom_sf"/>
</dbReference>
<sequence>MPHIISERLEEIGMTTNQLSCLSGVRNSHLNQIKNHNIKRPGRTVLIKIALGLSWGVDGINRLLQEYGESELYAPLDFAHFMEAIKARSTNSGYNAINPGKFNFEMVIMSVEKLMGDIKLVTPVPHVVFRDFEDYFSTDQVPLKEKKDEAYKSIRELLFNERIRMFDQNIKEHKVTHLVCRKCFESYVKDQKEKMSNDGIVKEFNKIFKGMRHENYDFKLINTCPSFKFHIREPNDENEKSIVVFAGTPRHPPSPCMSDDRENIGALIGFISNAKELNEYFKIEFERLSRFATEESTDKKDLISFMISFLEKNGIKVNLE</sequence>
<dbReference type="RefSeq" id="WP_207687794.1">
    <property type="nucleotide sequence ID" value="NZ_CP061799.1"/>
</dbReference>
<dbReference type="Gene3D" id="1.10.260.40">
    <property type="entry name" value="lambda repressor-like DNA-binding domains"/>
    <property type="match status" value="1"/>
</dbReference>
<accession>A0A975BAG6</accession>
<protein>
    <submittedName>
        <fullName evidence="1">DNA-binding domain-containing protein</fullName>
    </submittedName>
</protein>